<feature type="transmembrane region" description="Helical" evidence="1">
    <location>
        <begin position="133"/>
        <end position="153"/>
    </location>
</feature>
<dbReference type="GO" id="GO:0042392">
    <property type="term" value="F:sphingosine-1-phosphate phosphatase activity"/>
    <property type="evidence" value="ECO:0007669"/>
    <property type="project" value="TreeGrafter"/>
</dbReference>
<dbReference type="Pfam" id="PF01569">
    <property type="entry name" value="PAP2"/>
    <property type="match status" value="1"/>
</dbReference>
<dbReference type="AlphaFoldDB" id="A0A3B0T9C2"/>
<evidence type="ECO:0000259" key="2">
    <source>
        <dbReference type="SMART" id="SM00014"/>
    </source>
</evidence>
<dbReference type="SUPFAM" id="SSF48317">
    <property type="entry name" value="Acid phosphatase/Vanadium-dependent haloperoxidase"/>
    <property type="match status" value="1"/>
</dbReference>
<proteinExistence type="predicted"/>
<dbReference type="PANTHER" id="PTHR14969">
    <property type="entry name" value="SPHINGOSINE-1-PHOSPHATE PHOSPHOHYDROLASE"/>
    <property type="match status" value="1"/>
</dbReference>
<feature type="transmembrane region" description="Helical" evidence="1">
    <location>
        <begin position="26"/>
        <end position="50"/>
    </location>
</feature>
<dbReference type="EMBL" id="UOEL01000048">
    <property type="protein sequence ID" value="VAW11082.1"/>
    <property type="molecule type" value="Genomic_DNA"/>
</dbReference>
<keyword evidence="1" id="KW-0812">Transmembrane</keyword>
<dbReference type="InterPro" id="IPR036938">
    <property type="entry name" value="PAP2/HPO_sf"/>
</dbReference>
<keyword evidence="1" id="KW-1133">Transmembrane helix</keyword>
<feature type="domain" description="Phosphatidic acid phosphatase type 2/haloperoxidase" evidence="2">
    <location>
        <begin position="59"/>
        <end position="174"/>
    </location>
</feature>
<evidence type="ECO:0000256" key="1">
    <source>
        <dbReference type="SAM" id="Phobius"/>
    </source>
</evidence>
<feature type="transmembrane region" description="Helical" evidence="1">
    <location>
        <begin position="106"/>
        <end position="126"/>
    </location>
</feature>
<reference evidence="3" key="1">
    <citation type="submission" date="2018-06" db="EMBL/GenBank/DDBJ databases">
        <authorList>
            <person name="Zhirakovskaya E."/>
        </authorList>
    </citation>
    <scope>NUCLEOTIDE SEQUENCE</scope>
</reference>
<sequence>MWDKLLEWDQETFVYLNSLGIEKYDFFWISVTNIYTWIPLFLFFFTLILWKYPRREALFVSLTVVSLIIFILVASDLTKEYVGRLRPNNNIEINSFIRILKNPSSFSFFSGHASSSFSVTTLMLLFVRKRFKWSWLFCIWPLLFALSRIYVGVHYPLDLLLGAFIGMVSAFLFYNLHTRLIVPYLKLDHL</sequence>
<dbReference type="Gene3D" id="1.20.144.10">
    <property type="entry name" value="Phosphatidic acid phosphatase type 2/haloperoxidase"/>
    <property type="match status" value="1"/>
</dbReference>
<dbReference type="PANTHER" id="PTHR14969:SF13">
    <property type="entry name" value="AT30094P"/>
    <property type="match status" value="1"/>
</dbReference>
<gene>
    <name evidence="3" type="ORF">MNBD_BACTEROID03-1208</name>
</gene>
<evidence type="ECO:0000313" key="3">
    <source>
        <dbReference type="EMBL" id="VAW11082.1"/>
    </source>
</evidence>
<dbReference type="InterPro" id="IPR000326">
    <property type="entry name" value="PAP2/HPO"/>
</dbReference>
<organism evidence="3">
    <name type="scientific">hydrothermal vent metagenome</name>
    <dbReference type="NCBI Taxonomy" id="652676"/>
    <lineage>
        <taxon>unclassified sequences</taxon>
        <taxon>metagenomes</taxon>
        <taxon>ecological metagenomes</taxon>
    </lineage>
</organism>
<feature type="transmembrane region" description="Helical" evidence="1">
    <location>
        <begin position="159"/>
        <end position="176"/>
    </location>
</feature>
<keyword evidence="1" id="KW-0472">Membrane</keyword>
<feature type="transmembrane region" description="Helical" evidence="1">
    <location>
        <begin position="57"/>
        <end position="75"/>
    </location>
</feature>
<protein>
    <submittedName>
        <fullName evidence="3">Putative membrane-associated phospholipid phosphatase</fullName>
    </submittedName>
</protein>
<accession>A0A3B0T9C2</accession>
<name>A0A3B0T9C2_9ZZZZ</name>
<dbReference type="SMART" id="SM00014">
    <property type="entry name" value="acidPPc"/>
    <property type="match status" value="1"/>
</dbReference>